<gene>
    <name evidence="1" type="ORF">BDV23DRAFT_130311</name>
</gene>
<sequence length="154" mass="17728">MLPLSGSIWMVELRSLELQHLGIDRFKSSERSWNRDEEDDFCEKIRTLGESWRSRSSDTLWIGGRCRKLHEMEPVFSICRHAGFLEGGGVYVGSRYPRRTRKVFKQGDSSAECTDNGGAMHYPRNSRSCLLQRHQTLSSPDRHNQRAIPTGKTD</sequence>
<organism evidence="1">
    <name type="scientific">Petromyces alliaceus</name>
    <name type="common">Aspergillus alliaceus</name>
    <dbReference type="NCBI Taxonomy" id="209559"/>
    <lineage>
        <taxon>Eukaryota</taxon>
        <taxon>Fungi</taxon>
        <taxon>Dikarya</taxon>
        <taxon>Ascomycota</taxon>
        <taxon>Pezizomycotina</taxon>
        <taxon>Eurotiomycetes</taxon>
        <taxon>Eurotiomycetidae</taxon>
        <taxon>Eurotiales</taxon>
        <taxon>Aspergillaceae</taxon>
        <taxon>Aspergillus</taxon>
        <taxon>Aspergillus subgen. Circumdati</taxon>
    </lineage>
</organism>
<accession>A0A5N7BZC5</accession>
<protein>
    <submittedName>
        <fullName evidence="1">Uncharacterized protein</fullName>
    </submittedName>
</protein>
<name>A0A5N7BZC5_PETAA</name>
<dbReference type="EMBL" id="ML735297">
    <property type="protein sequence ID" value="KAE8387194.1"/>
    <property type="molecule type" value="Genomic_DNA"/>
</dbReference>
<reference evidence="1" key="1">
    <citation type="submission" date="2019-04" db="EMBL/GenBank/DDBJ databases">
        <title>Friends and foes A comparative genomics studyof 23 Aspergillus species from section Flavi.</title>
        <authorList>
            <consortium name="DOE Joint Genome Institute"/>
            <person name="Kjaerbolling I."/>
            <person name="Vesth T."/>
            <person name="Frisvad J.C."/>
            <person name="Nybo J.L."/>
            <person name="Theobald S."/>
            <person name="Kildgaard S."/>
            <person name="Isbrandt T."/>
            <person name="Kuo A."/>
            <person name="Sato A."/>
            <person name="Lyhne E.K."/>
            <person name="Kogle M.E."/>
            <person name="Wiebenga A."/>
            <person name="Kun R.S."/>
            <person name="Lubbers R.J."/>
            <person name="Makela M.R."/>
            <person name="Barry K."/>
            <person name="Chovatia M."/>
            <person name="Clum A."/>
            <person name="Daum C."/>
            <person name="Haridas S."/>
            <person name="He G."/>
            <person name="LaButti K."/>
            <person name="Lipzen A."/>
            <person name="Mondo S."/>
            <person name="Riley R."/>
            <person name="Salamov A."/>
            <person name="Simmons B.A."/>
            <person name="Magnuson J.K."/>
            <person name="Henrissat B."/>
            <person name="Mortensen U.H."/>
            <person name="Larsen T.O."/>
            <person name="Devries R.P."/>
            <person name="Grigoriev I.V."/>
            <person name="Machida M."/>
            <person name="Baker S.E."/>
            <person name="Andersen M.R."/>
        </authorList>
    </citation>
    <scope>NUCLEOTIDE SEQUENCE [LARGE SCALE GENOMIC DNA]</scope>
    <source>
        <strain evidence="1">IBT 14317</strain>
    </source>
</reference>
<evidence type="ECO:0000313" key="1">
    <source>
        <dbReference type="EMBL" id="KAE8387194.1"/>
    </source>
</evidence>
<dbReference type="OrthoDB" id="4487429at2759"/>
<proteinExistence type="predicted"/>
<dbReference type="AlphaFoldDB" id="A0A5N7BZC5"/>
<dbReference type="Proteomes" id="UP000326877">
    <property type="component" value="Unassembled WGS sequence"/>
</dbReference>